<dbReference type="InterPro" id="IPR003607">
    <property type="entry name" value="HD/PDEase_dom"/>
</dbReference>
<dbReference type="AlphaFoldDB" id="A0A2V1IT22"/>
<dbReference type="InterPro" id="IPR006674">
    <property type="entry name" value="HD_domain"/>
</dbReference>
<protein>
    <submittedName>
        <fullName evidence="2">HD domain-containing protein</fullName>
    </submittedName>
</protein>
<evidence type="ECO:0000313" key="2">
    <source>
        <dbReference type="EMBL" id="PWB07870.1"/>
    </source>
</evidence>
<keyword evidence="3" id="KW-1185">Reference proteome</keyword>
<dbReference type="NCBIfam" id="TIGR00277">
    <property type="entry name" value="HDIG"/>
    <property type="match status" value="1"/>
</dbReference>
<dbReference type="PANTHER" id="PTHR35795">
    <property type="entry name" value="SLR1885 PROTEIN"/>
    <property type="match status" value="1"/>
</dbReference>
<dbReference type="Gene3D" id="1.10.3210.10">
    <property type="entry name" value="Hypothetical protein af1432"/>
    <property type="match status" value="1"/>
</dbReference>
<accession>A0A2V1IT22</accession>
<dbReference type="Proteomes" id="UP000244925">
    <property type="component" value="Unassembled WGS sequence"/>
</dbReference>
<reference evidence="3" key="1">
    <citation type="submission" date="2018-02" db="EMBL/GenBank/DDBJ databases">
        <authorList>
            <person name="Clavel T."/>
            <person name="Strowig T."/>
        </authorList>
    </citation>
    <scope>NUCLEOTIDE SEQUENCE [LARGE SCALE GENOMIC DNA]</scope>
    <source>
        <strain evidence="3">DSM 100764</strain>
    </source>
</reference>
<evidence type="ECO:0000313" key="3">
    <source>
        <dbReference type="Proteomes" id="UP000244925"/>
    </source>
</evidence>
<dbReference type="EMBL" id="PUBV01000009">
    <property type="protein sequence ID" value="PWB07870.1"/>
    <property type="molecule type" value="Genomic_DNA"/>
</dbReference>
<dbReference type="PANTHER" id="PTHR35795:SF1">
    <property type="entry name" value="BIS(5'-NUCLEOSYL)-TETRAPHOSPHATASE, SYMMETRICAL"/>
    <property type="match status" value="1"/>
</dbReference>
<dbReference type="GeneID" id="93424058"/>
<feature type="domain" description="HD" evidence="1">
    <location>
        <begin position="24"/>
        <end position="143"/>
    </location>
</feature>
<sequence length="182" mass="20643">MTLPYQSVIDKYYPEGSTLRDIFLRHSRSVAALAVEIARRRHLPVDLQTVEEAAMLHDIGIFLTDAPGIHCHGTAPYIAHGYLGADLLRRERYSEDVARVAERHTGSGLTAGEIAAQHLPLPADRTYMPDTQLERLICYADKFYSKSGDMERKSIDRVRASMARISADTLRRFDRLHEEFSD</sequence>
<gene>
    <name evidence="2" type="ORF">C5O25_05775</name>
</gene>
<proteinExistence type="predicted"/>
<dbReference type="SUPFAM" id="SSF109604">
    <property type="entry name" value="HD-domain/PDEase-like"/>
    <property type="match status" value="1"/>
</dbReference>
<dbReference type="RefSeq" id="WP_107035787.1">
    <property type="nucleotide sequence ID" value="NZ_CAONGC010000031.1"/>
</dbReference>
<dbReference type="InterPro" id="IPR006675">
    <property type="entry name" value="HDIG_dom"/>
</dbReference>
<organism evidence="2 3">
    <name type="scientific">Paramuribaculum intestinale</name>
    <dbReference type="NCBI Taxonomy" id="2094151"/>
    <lineage>
        <taxon>Bacteria</taxon>
        <taxon>Pseudomonadati</taxon>
        <taxon>Bacteroidota</taxon>
        <taxon>Bacteroidia</taxon>
        <taxon>Bacteroidales</taxon>
        <taxon>Muribaculaceae</taxon>
        <taxon>Paramuribaculum</taxon>
    </lineage>
</organism>
<evidence type="ECO:0000259" key="1">
    <source>
        <dbReference type="Pfam" id="PF01966"/>
    </source>
</evidence>
<dbReference type="Pfam" id="PF01966">
    <property type="entry name" value="HD"/>
    <property type="match status" value="1"/>
</dbReference>
<comment type="caution">
    <text evidence="2">The sequence shown here is derived from an EMBL/GenBank/DDBJ whole genome shotgun (WGS) entry which is preliminary data.</text>
</comment>
<dbReference type="InterPro" id="IPR051094">
    <property type="entry name" value="Diverse_Catalytic_Enzymes"/>
</dbReference>
<name>A0A2V1IT22_9BACT</name>
<dbReference type="CDD" id="cd00077">
    <property type="entry name" value="HDc"/>
    <property type="match status" value="1"/>
</dbReference>